<comment type="similarity">
    <text evidence="1">Belongs to the nudE family.</text>
</comment>
<gene>
    <name evidence="5" type="ORF">DYB25_009218</name>
</gene>
<dbReference type="EMBL" id="QUTA01008286">
    <property type="protein sequence ID" value="RHY04162.1"/>
    <property type="molecule type" value="Genomic_DNA"/>
</dbReference>
<dbReference type="PANTHER" id="PTHR10921">
    <property type="entry name" value="NUCLEAR DISTRIBUTION PROTEIN NUDE HOMOLOG 1"/>
    <property type="match status" value="1"/>
</dbReference>
<keyword evidence="2 3" id="KW-0175">Coiled coil</keyword>
<sequence>MGISSSKQARTTTSPSLPATPHLSETPPATSSHHAPLMNGVSVAARRNAHHHQQQQQHRAMTTDHDPDCDTGEMIQLFMYNRCPRAIVHHYIPANLPMMPIFTEAYLSDCNNTWKYILSSSTDRMKEFKKSGIVLFYDEFFFRLFQRDSTFKEVFPDIRRRGEILIKALTLMLKSCSDDNARLVNKIRYLGHRHRFFPKIRAFQFATYTSTMIEVLMYWLGELATPDVAEAWSNVVCFFMKHMLESFLTDRVDPFESYQNTVIEHARALSELDEDDKKGGGPSAIGSNGSRGSRASRASVILRQVVASARGDDNYRCDNNMQDNDASIVRSSARSIDVQENASAAGADVVTVETLTRQLEQRDLDLYMLQKEHDDYVASSCEIERELEAEVSRLEKINSKLVDQLRRVSDDVDTVRAASDAAGKELSKLHSVIADVTKANAALKVDVQRLEQRNDDLERRERELHASIDDLEHQLDVSMEQAVFLRQENDEIIARVRDDHGGAATLGGGTGASVNPLSMESQVKYGTDATKSSATSPPMSPKHSSSRQRSAIDRMLMVAKTQALNHIHGQKVRTLMKSIHQLQDQVATMKAQDKEHRRSALIQNLRKQQRDQELVLDVLKDTLKTKVGDFHGSLDAVNEFILKKTLGGPKRFRPKTREELELEFVDLDQKYKRAMASLKRVKSETQQPPQEAPRHTSQSHDAPDVGAMQRELEALRVLVAAKDNNLQTQATDIQALKTRMEDLLFNDAAALTAAATKETELLALVEAKHQQLKAYEKQILASKLLARLHKKEKEQLLLQLDKLRTLVSTSAPPTDASRVIAQAQLKLSVDVAAPTMAVERHTEVALATPPAVEPVEHPVESPGKDPAAMPDQVTPSLETTPNAEIESQQEQRAPQKSVDFVNGVVASALLGISNDSPKLSVEHQQNEAMRPIESPSAVAAEVADALAEE</sequence>
<dbReference type="InterPro" id="IPR009050">
    <property type="entry name" value="Globin-like_sf"/>
</dbReference>
<dbReference type="VEuPathDB" id="FungiDB:H257_05370"/>
<evidence type="ECO:0000256" key="4">
    <source>
        <dbReference type="SAM" id="MobiDB-lite"/>
    </source>
</evidence>
<comment type="caution">
    <text evidence="5">The sequence shown here is derived from an EMBL/GenBank/DDBJ whole genome shotgun (WGS) entry which is preliminary data.</text>
</comment>
<dbReference type="InterPro" id="IPR012292">
    <property type="entry name" value="Globin/Proto"/>
</dbReference>
<dbReference type="GO" id="GO:0005813">
    <property type="term" value="C:centrosome"/>
    <property type="evidence" value="ECO:0007669"/>
    <property type="project" value="TreeGrafter"/>
</dbReference>
<feature type="region of interest" description="Disordered" evidence="4">
    <location>
        <begin position="46"/>
        <end position="65"/>
    </location>
</feature>
<dbReference type="GO" id="GO:0007059">
    <property type="term" value="P:chromosome segregation"/>
    <property type="evidence" value="ECO:0007669"/>
    <property type="project" value="TreeGrafter"/>
</dbReference>
<feature type="compositionally biased region" description="Polar residues" evidence="4">
    <location>
        <begin position="873"/>
        <end position="894"/>
    </location>
</feature>
<feature type="region of interest" description="Disordered" evidence="4">
    <location>
        <begin position="678"/>
        <end position="702"/>
    </location>
</feature>
<accession>A0A397A9A6</accession>
<dbReference type="GO" id="GO:0007020">
    <property type="term" value="P:microtubule nucleation"/>
    <property type="evidence" value="ECO:0007669"/>
    <property type="project" value="TreeGrafter"/>
</dbReference>
<feature type="compositionally biased region" description="Polar residues" evidence="4">
    <location>
        <begin position="1"/>
        <end position="17"/>
    </location>
</feature>
<dbReference type="VEuPathDB" id="FungiDB:H257_05369"/>
<dbReference type="GO" id="GO:0005871">
    <property type="term" value="C:kinesin complex"/>
    <property type="evidence" value="ECO:0007669"/>
    <property type="project" value="TreeGrafter"/>
</dbReference>
<feature type="compositionally biased region" description="Polar residues" evidence="4">
    <location>
        <begin position="684"/>
        <end position="700"/>
    </location>
</feature>
<dbReference type="GO" id="GO:0000776">
    <property type="term" value="C:kinetochore"/>
    <property type="evidence" value="ECO:0007669"/>
    <property type="project" value="TreeGrafter"/>
</dbReference>
<evidence type="ECO:0000313" key="6">
    <source>
        <dbReference type="Proteomes" id="UP000266239"/>
    </source>
</evidence>
<feature type="region of interest" description="Disordered" evidence="4">
    <location>
        <begin position="912"/>
        <end position="949"/>
    </location>
</feature>
<dbReference type="GO" id="GO:0047496">
    <property type="term" value="P:vesicle transport along microtubule"/>
    <property type="evidence" value="ECO:0007669"/>
    <property type="project" value="TreeGrafter"/>
</dbReference>
<dbReference type="GO" id="GO:0008017">
    <property type="term" value="F:microtubule binding"/>
    <property type="evidence" value="ECO:0007669"/>
    <property type="project" value="InterPro"/>
</dbReference>
<feature type="region of interest" description="Disordered" evidence="4">
    <location>
        <begin position="1"/>
        <end position="36"/>
    </location>
</feature>
<reference evidence="5 6" key="1">
    <citation type="submission" date="2018-08" db="EMBL/GenBank/DDBJ databases">
        <title>Aphanomyces genome sequencing and annotation.</title>
        <authorList>
            <person name="Minardi D."/>
            <person name="Oidtmann B."/>
            <person name="Van Der Giezen M."/>
            <person name="Studholme D.J."/>
        </authorList>
    </citation>
    <scope>NUCLEOTIDE SEQUENCE [LARGE SCALE GENOMIC DNA]</scope>
    <source>
        <strain evidence="5 6">Yx</strain>
    </source>
</reference>
<feature type="compositionally biased region" description="Low complexity" evidence="4">
    <location>
        <begin position="284"/>
        <end position="296"/>
    </location>
</feature>
<feature type="region of interest" description="Disordered" evidence="4">
    <location>
        <begin position="850"/>
        <end position="898"/>
    </location>
</feature>
<proteinExistence type="inferred from homology"/>
<dbReference type="Gene3D" id="1.10.490.10">
    <property type="entry name" value="Globins"/>
    <property type="match status" value="1"/>
</dbReference>
<dbReference type="VEuPathDB" id="FungiDB:H257_05367"/>
<dbReference type="GO" id="GO:0007100">
    <property type="term" value="P:mitotic centrosome separation"/>
    <property type="evidence" value="ECO:0007669"/>
    <property type="project" value="TreeGrafter"/>
</dbReference>
<dbReference type="AlphaFoldDB" id="A0A397A9A6"/>
<evidence type="ECO:0000256" key="1">
    <source>
        <dbReference type="ARBA" id="ARBA00007429"/>
    </source>
</evidence>
<dbReference type="Proteomes" id="UP000266239">
    <property type="component" value="Unassembled WGS sequence"/>
</dbReference>
<feature type="coiled-coil region" evidence="3">
    <location>
        <begin position="572"/>
        <end position="622"/>
    </location>
</feature>
<feature type="region of interest" description="Disordered" evidence="4">
    <location>
        <begin position="272"/>
        <end position="296"/>
    </location>
</feature>
<dbReference type="Gene3D" id="6.10.250.1080">
    <property type="match status" value="1"/>
</dbReference>
<feature type="coiled-coil region" evidence="3">
    <location>
        <begin position="433"/>
        <end position="488"/>
    </location>
</feature>
<dbReference type="GO" id="GO:0020037">
    <property type="term" value="F:heme binding"/>
    <property type="evidence" value="ECO:0007669"/>
    <property type="project" value="InterPro"/>
</dbReference>
<dbReference type="CDD" id="cd01040">
    <property type="entry name" value="Mb-like"/>
    <property type="match status" value="1"/>
</dbReference>
<dbReference type="InterPro" id="IPR044399">
    <property type="entry name" value="Mb-like_M"/>
</dbReference>
<name>A0A397A9A6_APHAT</name>
<feature type="compositionally biased region" description="Basic and acidic residues" evidence="4">
    <location>
        <begin position="854"/>
        <end position="863"/>
    </location>
</feature>
<dbReference type="InterPro" id="IPR033494">
    <property type="entry name" value="NUDE"/>
</dbReference>
<dbReference type="PANTHER" id="PTHR10921:SF1">
    <property type="entry name" value="NUCLEAR DISTRIBUTION PROTEIN NUDE HOMOLOG"/>
    <property type="match status" value="1"/>
</dbReference>
<dbReference type="SUPFAM" id="SSF46458">
    <property type="entry name" value="Globin-like"/>
    <property type="match status" value="1"/>
</dbReference>
<protein>
    <submittedName>
        <fullName evidence="5">Uncharacterized protein</fullName>
    </submittedName>
</protein>
<organism evidence="5 6">
    <name type="scientific">Aphanomyces astaci</name>
    <name type="common">Crayfish plague agent</name>
    <dbReference type="NCBI Taxonomy" id="112090"/>
    <lineage>
        <taxon>Eukaryota</taxon>
        <taxon>Sar</taxon>
        <taxon>Stramenopiles</taxon>
        <taxon>Oomycota</taxon>
        <taxon>Saprolegniomycetes</taxon>
        <taxon>Saprolegniales</taxon>
        <taxon>Verrucalvaceae</taxon>
        <taxon>Aphanomyces</taxon>
    </lineage>
</organism>
<dbReference type="GO" id="GO:0000132">
    <property type="term" value="P:establishment of mitotic spindle orientation"/>
    <property type="evidence" value="ECO:0007669"/>
    <property type="project" value="TreeGrafter"/>
</dbReference>
<feature type="compositionally biased region" description="Low complexity" evidence="4">
    <location>
        <begin position="937"/>
        <end position="949"/>
    </location>
</feature>
<evidence type="ECO:0000256" key="3">
    <source>
        <dbReference type="SAM" id="Coils"/>
    </source>
</evidence>
<feature type="region of interest" description="Disordered" evidence="4">
    <location>
        <begin position="526"/>
        <end position="549"/>
    </location>
</feature>
<evidence type="ECO:0000256" key="2">
    <source>
        <dbReference type="ARBA" id="ARBA00023054"/>
    </source>
</evidence>
<evidence type="ECO:0000313" key="5">
    <source>
        <dbReference type="EMBL" id="RHY04162.1"/>
    </source>
</evidence>
<dbReference type="GO" id="GO:0051642">
    <property type="term" value="P:centrosome localization"/>
    <property type="evidence" value="ECO:0007669"/>
    <property type="project" value="TreeGrafter"/>
</dbReference>
<dbReference type="GO" id="GO:0019825">
    <property type="term" value="F:oxygen binding"/>
    <property type="evidence" value="ECO:0007669"/>
    <property type="project" value="InterPro"/>
</dbReference>